<accession>A0A4U8QJT6</accession>
<name>A0A4U8QJT6_9FIRM</name>
<dbReference type="Proteomes" id="UP000306509">
    <property type="component" value="Unassembled WGS sequence"/>
</dbReference>
<dbReference type="EMBL" id="QGQD01000038">
    <property type="protein sequence ID" value="TLD01456.1"/>
    <property type="molecule type" value="Genomic_DNA"/>
</dbReference>
<protein>
    <submittedName>
        <fullName evidence="1">Uncharacterized protein</fullName>
    </submittedName>
</protein>
<keyword evidence="2" id="KW-1185">Reference proteome</keyword>
<sequence length="56" mass="6331">MRKLTKEEKDLVQGGTVVYQCFGSGHKWGMVLYDSNALFTHYKKFPTHSAVGIVIN</sequence>
<comment type="caution">
    <text evidence="1">The sequence shown here is derived from an EMBL/GenBank/DDBJ whole genome shotgun (WGS) entry which is preliminary data.</text>
</comment>
<reference evidence="1 2" key="1">
    <citation type="journal article" date="2019" name="Anaerobe">
        <title>Detection of Robinsoniella peoriensis in multiple bone samples of a trauma patient.</title>
        <authorList>
            <person name="Schrottner P."/>
            <person name="Hartwich K."/>
            <person name="Bunk B."/>
            <person name="Schober I."/>
            <person name="Helbig S."/>
            <person name="Rudolph W.W."/>
            <person name="Gunzer F."/>
        </authorList>
    </citation>
    <scope>NUCLEOTIDE SEQUENCE [LARGE SCALE GENOMIC DNA]</scope>
    <source>
        <strain evidence="1 2">DSM 106044</strain>
    </source>
</reference>
<evidence type="ECO:0000313" key="1">
    <source>
        <dbReference type="EMBL" id="TLD01456.1"/>
    </source>
</evidence>
<dbReference type="AlphaFoldDB" id="A0A4U8QJT6"/>
<gene>
    <name evidence="1" type="ORF">DSM106044_01676</name>
</gene>
<dbReference type="RefSeq" id="WP_160295820.1">
    <property type="nucleotide sequence ID" value="NZ_JTGN01000006.1"/>
</dbReference>
<proteinExistence type="predicted"/>
<evidence type="ECO:0000313" key="2">
    <source>
        <dbReference type="Proteomes" id="UP000306509"/>
    </source>
</evidence>
<organism evidence="1 2">
    <name type="scientific">Robinsoniella peoriensis</name>
    <dbReference type="NCBI Taxonomy" id="180332"/>
    <lineage>
        <taxon>Bacteria</taxon>
        <taxon>Bacillati</taxon>
        <taxon>Bacillota</taxon>
        <taxon>Clostridia</taxon>
        <taxon>Lachnospirales</taxon>
        <taxon>Lachnospiraceae</taxon>
        <taxon>Robinsoniella</taxon>
    </lineage>
</organism>